<dbReference type="PANTHER" id="PTHR23242">
    <property type="entry name" value="TRANSCRIPTION FACTOR HOXA13"/>
    <property type="match status" value="1"/>
</dbReference>
<accession>A0A6A6UMY8</accession>
<dbReference type="Proteomes" id="UP000799302">
    <property type="component" value="Unassembled WGS sequence"/>
</dbReference>
<feature type="region of interest" description="Disordered" evidence="1">
    <location>
        <begin position="304"/>
        <end position="331"/>
    </location>
</feature>
<dbReference type="OrthoDB" id="3260408at2759"/>
<dbReference type="AlphaFoldDB" id="A0A6A6UMY8"/>
<feature type="compositionally biased region" description="Low complexity" evidence="1">
    <location>
        <begin position="304"/>
        <end position="319"/>
    </location>
</feature>
<gene>
    <name evidence="2" type="ORF">BT63DRAFT_383644</name>
</gene>
<evidence type="ECO:0000313" key="2">
    <source>
        <dbReference type="EMBL" id="KAF2673602.1"/>
    </source>
</evidence>
<evidence type="ECO:0000256" key="1">
    <source>
        <dbReference type="SAM" id="MobiDB-lite"/>
    </source>
</evidence>
<name>A0A6A6UMY8_9PEZI</name>
<protein>
    <recommendedName>
        <fullName evidence="4">Transcription factor hoxa13</fullName>
    </recommendedName>
</protein>
<evidence type="ECO:0008006" key="4">
    <source>
        <dbReference type="Google" id="ProtNLM"/>
    </source>
</evidence>
<keyword evidence="3" id="KW-1185">Reference proteome</keyword>
<dbReference type="EMBL" id="MU004231">
    <property type="protein sequence ID" value="KAF2673602.1"/>
    <property type="molecule type" value="Genomic_DNA"/>
</dbReference>
<feature type="region of interest" description="Disordered" evidence="1">
    <location>
        <begin position="1"/>
        <end position="29"/>
    </location>
</feature>
<sequence length="1261" mass="133784">MDADTAPAVHANGSALDKPAQNGHVVPSKKSLLRKKKKSSFISRLSSNSLRIILWSTILYVVFRCPSDSNDQSSLVCKQYSDLRSRLTPHIEPHYNSYVKPYVDKAEPHIQRFQQQVYTPTSDYVLKNYNTYAAPKVIQVQQYTSSEWEGTVQPKLLAGQKWAYTQYDQNLAPHVSKVTHLSAPYVTKIQDELSEVYDRTLIPWYQKAQPYAQRVYTDTHYVATELVLPHVQRASTTTTSVFYRKIWPTLVILYGENVEPQITRIIERLGRYKDSRKLQAAVEIDDLSASITSVVASASSAASSSSVSLSSPDSAVTSTPNDSTRAENEASVREQIESDLKRWQEKFAKAADKGAEDLKERVSEITARQINSQAHGVGKALVVQLDNTVNTSFRDLKTSINNSIAKLPTDAPEDEEKEVRTSLEDRIRSTGDQIRTKAVAVRSWKQNYDNETQQLIGSALDSTLDVIDNIRELGLQEIGLRWASLEGVTYKDWSKYRDLKQSFDEWRQGVEAVALKHDGIRAAQDEGNAVQEQAMELVGNAAKELKRLKGVVEWKIAAHDSSDDFSTRVVPPKAAKVVKEAYSTAKESLKSVVGQETSESGVLDSATSKAHDVVGSIKAAPSSVSSAFSDDSKSIQSKVDEAISVASSSSIPPKVWGGAAAAFVEAREVVLDDDIEYEWSDQIHSILDAAADKGSDLRNALSSAIFRPTPTQGAVESLRSVGNEQYARGLSAASSVLYGTPQAATASLSSVAADKLAAAVTAASYAIYGTPAPIHESIASQAVSGYSTAATQAQNALSSVSAAASSRLAESLSGVSEQYTKARLAVGLQPPPLHKQYLTAAELKYYEGIGRAHEQYSRFVDAASTAVYGTPTPYYQQKASEVSANILGTPSPAYQSMLSVATNQYSDAVSTAKAKLADIQASASSMMGMSSDSPGKKMLASASSEYDAAFTVASNGLASAASVAREKIYGTEPGVAKSLASAASEQVWGTEPAWNEALAAKASSNFNDLIAKASSQIYGTPTPVAQSVWSQANDYAAQATEAAASHYDAVRAIVSELVVGKEPDFTESVMARFSDAYYTGFGAAAASASSIASEGAASASSFAGEAYGSASSVASVAYDSASSVAAAIFTPPAALEGIFDTANSQFQAVADAASIKIYGTEPSYLEAAQSSVSAAASSAQNAASVAIFGTPTGVAEAAASSVASVASAASVAAWGPEQSSWESVSSRIAVAAASASASLVSAVDAARETVQSAVGGAKDEL</sequence>
<organism evidence="2 3">
    <name type="scientific">Microthyrium microscopicum</name>
    <dbReference type="NCBI Taxonomy" id="703497"/>
    <lineage>
        <taxon>Eukaryota</taxon>
        <taxon>Fungi</taxon>
        <taxon>Dikarya</taxon>
        <taxon>Ascomycota</taxon>
        <taxon>Pezizomycotina</taxon>
        <taxon>Dothideomycetes</taxon>
        <taxon>Dothideomycetes incertae sedis</taxon>
        <taxon>Microthyriales</taxon>
        <taxon>Microthyriaceae</taxon>
        <taxon>Microthyrium</taxon>
    </lineage>
</organism>
<proteinExistence type="predicted"/>
<dbReference type="PANTHER" id="PTHR23242:SF9">
    <property type="entry name" value="TRANSCRIPTION FACTOR HOXA13"/>
    <property type="match status" value="1"/>
</dbReference>
<reference evidence="2" key="1">
    <citation type="journal article" date="2020" name="Stud. Mycol.">
        <title>101 Dothideomycetes genomes: a test case for predicting lifestyles and emergence of pathogens.</title>
        <authorList>
            <person name="Haridas S."/>
            <person name="Albert R."/>
            <person name="Binder M."/>
            <person name="Bloem J."/>
            <person name="Labutti K."/>
            <person name="Salamov A."/>
            <person name="Andreopoulos B."/>
            <person name="Baker S."/>
            <person name="Barry K."/>
            <person name="Bills G."/>
            <person name="Bluhm B."/>
            <person name="Cannon C."/>
            <person name="Castanera R."/>
            <person name="Culley D."/>
            <person name="Daum C."/>
            <person name="Ezra D."/>
            <person name="Gonzalez J."/>
            <person name="Henrissat B."/>
            <person name="Kuo A."/>
            <person name="Liang C."/>
            <person name="Lipzen A."/>
            <person name="Lutzoni F."/>
            <person name="Magnuson J."/>
            <person name="Mondo S."/>
            <person name="Nolan M."/>
            <person name="Ohm R."/>
            <person name="Pangilinan J."/>
            <person name="Park H.-J."/>
            <person name="Ramirez L."/>
            <person name="Alfaro M."/>
            <person name="Sun H."/>
            <person name="Tritt A."/>
            <person name="Yoshinaga Y."/>
            <person name="Zwiers L.-H."/>
            <person name="Turgeon B."/>
            <person name="Goodwin S."/>
            <person name="Spatafora J."/>
            <person name="Crous P."/>
            <person name="Grigoriev I."/>
        </authorList>
    </citation>
    <scope>NUCLEOTIDE SEQUENCE</scope>
    <source>
        <strain evidence="2">CBS 115976</strain>
    </source>
</reference>
<evidence type="ECO:0000313" key="3">
    <source>
        <dbReference type="Proteomes" id="UP000799302"/>
    </source>
</evidence>